<dbReference type="EMBL" id="MNPL01004771">
    <property type="protein sequence ID" value="OQR76489.1"/>
    <property type="molecule type" value="Genomic_DNA"/>
</dbReference>
<protein>
    <submittedName>
        <fullName evidence="1">Uncharacterized protein</fullName>
    </submittedName>
</protein>
<evidence type="ECO:0000313" key="2">
    <source>
        <dbReference type="Proteomes" id="UP000192247"/>
    </source>
</evidence>
<dbReference type="InParanoid" id="A0A1V9XSP1"/>
<gene>
    <name evidence="1" type="ORF">BIW11_03062</name>
</gene>
<proteinExistence type="predicted"/>
<name>A0A1V9XSP1_9ACAR</name>
<comment type="caution">
    <text evidence="1">The sequence shown here is derived from an EMBL/GenBank/DDBJ whole genome shotgun (WGS) entry which is preliminary data.</text>
</comment>
<evidence type="ECO:0000313" key="1">
    <source>
        <dbReference type="EMBL" id="OQR76489.1"/>
    </source>
</evidence>
<organism evidence="1 2">
    <name type="scientific">Tropilaelaps mercedesae</name>
    <dbReference type="NCBI Taxonomy" id="418985"/>
    <lineage>
        <taxon>Eukaryota</taxon>
        <taxon>Metazoa</taxon>
        <taxon>Ecdysozoa</taxon>
        <taxon>Arthropoda</taxon>
        <taxon>Chelicerata</taxon>
        <taxon>Arachnida</taxon>
        <taxon>Acari</taxon>
        <taxon>Parasitiformes</taxon>
        <taxon>Mesostigmata</taxon>
        <taxon>Gamasina</taxon>
        <taxon>Dermanyssoidea</taxon>
        <taxon>Laelapidae</taxon>
        <taxon>Tropilaelaps</taxon>
    </lineage>
</organism>
<accession>A0A1V9XSP1</accession>
<dbReference type="AlphaFoldDB" id="A0A1V9XSP1"/>
<keyword evidence="2" id="KW-1185">Reference proteome</keyword>
<dbReference type="Proteomes" id="UP000192247">
    <property type="component" value="Unassembled WGS sequence"/>
</dbReference>
<reference evidence="1 2" key="1">
    <citation type="journal article" date="2017" name="Gigascience">
        <title>Draft genome of the honey bee ectoparasitic mite, Tropilaelaps mercedesae, is shaped by the parasitic life history.</title>
        <authorList>
            <person name="Dong X."/>
            <person name="Armstrong S.D."/>
            <person name="Xia D."/>
            <person name="Makepeace B.L."/>
            <person name="Darby A.C."/>
            <person name="Kadowaki T."/>
        </authorList>
    </citation>
    <scope>NUCLEOTIDE SEQUENCE [LARGE SCALE GENOMIC DNA]</scope>
    <source>
        <strain evidence="1">Wuxi-XJTLU</strain>
    </source>
</reference>
<sequence>MQRFGEAYRRSPNVLISNQSADDSKSLNMRNRKRSPALARHVQMMHAQQDNACFHASITCAVLRSDRHVKGPFIRPSGPLPDTAVACRSCHSSRVTADIICRRDLFVYSCIYQSHFRPPSRAAGSTPRAHFIDTPTMLIRRGLSQLLSCRMGIILCDTSRVCSLYTAERQLRHLSFFAFIAKIATGCPTPVVQSKEFKRHDRRTPHGVAARVQVSGIQVDGTSPTGTWQTPYRTGQTYLQAERRPSRMEVHRPRRAWLHTVVTRHLRALTAGSHHLTSPDSSVRPFTCIASFTTSDRRRSTSERFLKLTTIHTLRVPSKCAATRLCKPASQLININGDVFRPSIVV</sequence>